<proteinExistence type="predicted"/>
<sequence>MSTVDKVFKELARDDLISEMSAGRVLRLAAIINVHEQDFRKTFIEFFRKACTPEQWKEIVSKMPTELFYY</sequence>
<accession>A0A7S5UVM2</accession>
<keyword evidence="2" id="KW-1185">Reference proteome</keyword>
<organism evidence="1 2">
    <name type="scientific">Rhizobium phage RHph_N38</name>
    <dbReference type="NCBI Taxonomy" id="2509750"/>
    <lineage>
        <taxon>Viruses</taxon>
        <taxon>Duplodnaviria</taxon>
        <taxon>Heunggongvirae</taxon>
        <taxon>Uroviricota</taxon>
        <taxon>Caudoviricetes</taxon>
        <taxon>Schitoviridae</taxon>
        <taxon>Demetervirinae</taxon>
        <taxon>Cyamitesvirus</taxon>
        <taxon>Cyamitesvirus N38</taxon>
    </lineage>
</organism>
<evidence type="ECO:0000313" key="1">
    <source>
        <dbReference type="EMBL" id="QIG70491.1"/>
    </source>
</evidence>
<name>A0A7S5UVM2_9CAUD</name>
<dbReference type="EMBL" id="MN988517">
    <property type="protein sequence ID" value="QIG70491.1"/>
    <property type="molecule type" value="Genomic_DNA"/>
</dbReference>
<evidence type="ECO:0000313" key="2">
    <source>
        <dbReference type="Proteomes" id="UP000617684"/>
    </source>
</evidence>
<gene>
    <name evidence="1" type="ORF">EVB89_028</name>
</gene>
<reference evidence="1" key="1">
    <citation type="submission" date="2020-01" db="EMBL/GenBank/DDBJ databases">
        <title>Patterns of diversity and host range of bacteriophage communities associated with bean-nodulatin bacteria.</title>
        <authorList>
            <person name="Vann Cauwenberghe J."/>
            <person name="Santamaria R.I."/>
            <person name="Bustos P."/>
            <person name="Juarez S."/>
            <person name="Gonzalez V."/>
        </authorList>
    </citation>
    <scope>NUCLEOTIDE SEQUENCE</scope>
</reference>
<dbReference type="Proteomes" id="UP000617684">
    <property type="component" value="Segment"/>
</dbReference>
<protein>
    <submittedName>
        <fullName evidence="1">Uncharacterized protein</fullName>
    </submittedName>
</protein>